<dbReference type="SUPFAM" id="SSF46894">
    <property type="entry name" value="C-terminal effector domain of the bipartite response regulators"/>
    <property type="match status" value="1"/>
</dbReference>
<dbReference type="PRINTS" id="PR00038">
    <property type="entry name" value="HTHLUXR"/>
</dbReference>
<dbReference type="Pfam" id="PF00196">
    <property type="entry name" value="GerE"/>
    <property type="match status" value="1"/>
</dbReference>
<evidence type="ECO:0000256" key="3">
    <source>
        <dbReference type="ARBA" id="ARBA00023163"/>
    </source>
</evidence>
<dbReference type="PANTHER" id="PTHR44688">
    <property type="entry name" value="DNA-BINDING TRANSCRIPTIONAL ACTIVATOR DEVR_DOSR"/>
    <property type="match status" value="1"/>
</dbReference>
<dbReference type="CDD" id="cd06170">
    <property type="entry name" value="LuxR_C_like"/>
    <property type="match status" value="1"/>
</dbReference>
<protein>
    <submittedName>
        <fullName evidence="5">Regulatory protein, luxR family</fullName>
    </submittedName>
</protein>
<dbReference type="AlphaFoldDB" id="A0A1G7I7R2"/>
<keyword evidence="1" id="KW-0805">Transcription regulation</keyword>
<evidence type="ECO:0000313" key="5">
    <source>
        <dbReference type="EMBL" id="SDF08409.1"/>
    </source>
</evidence>
<dbReference type="InterPro" id="IPR000792">
    <property type="entry name" value="Tscrpt_reg_LuxR_C"/>
</dbReference>
<dbReference type="STRING" id="227084.SAMN05421855_105123"/>
<dbReference type="InterPro" id="IPR036388">
    <property type="entry name" value="WH-like_DNA-bd_sf"/>
</dbReference>
<reference evidence="5 6" key="1">
    <citation type="submission" date="2016-10" db="EMBL/GenBank/DDBJ databases">
        <authorList>
            <person name="de Groot N.N."/>
        </authorList>
    </citation>
    <scope>NUCLEOTIDE SEQUENCE [LARGE SCALE GENOMIC DNA]</scope>
    <source>
        <strain evidence="5 6">DSM 16195</strain>
    </source>
</reference>
<keyword evidence="2" id="KW-0238">DNA-binding</keyword>
<dbReference type="PANTHER" id="PTHR44688:SF25">
    <property type="entry name" value="HTH LUXR-TYPE DOMAIN-CONTAINING PROTEIN"/>
    <property type="match status" value="1"/>
</dbReference>
<dbReference type="Proteomes" id="UP000199321">
    <property type="component" value="Unassembled WGS sequence"/>
</dbReference>
<accession>A0A1G7I7R2</accession>
<evidence type="ECO:0000256" key="2">
    <source>
        <dbReference type="ARBA" id="ARBA00023125"/>
    </source>
</evidence>
<evidence type="ECO:0000313" key="6">
    <source>
        <dbReference type="Proteomes" id="UP000199321"/>
    </source>
</evidence>
<keyword evidence="3" id="KW-0804">Transcription</keyword>
<dbReference type="RefSeq" id="WP_229792655.1">
    <property type="nucleotide sequence ID" value="NZ_BMWO01000007.1"/>
</dbReference>
<organism evidence="5 6">
    <name type="scientific">Ulvibacter litoralis</name>
    <dbReference type="NCBI Taxonomy" id="227084"/>
    <lineage>
        <taxon>Bacteria</taxon>
        <taxon>Pseudomonadati</taxon>
        <taxon>Bacteroidota</taxon>
        <taxon>Flavobacteriia</taxon>
        <taxon>Flavobacteriales</taxon>
        <taxon>Flavobacteriaceae</taxon>
        <taxon>Ulvibacter</taxon>
    </lineage>
</organism>
<evidence type="ECO:0000259" key="4">
    <source>
        <dbReference type="PROSITE" id="PS50043"/>
    </source>
</evidence>
<evidence type="ECO:0000256" key="1">
    <source>
        <dbReference type="ARBA" id="ARBA00023015"/>
    </source>
</evidence>
<dbReference type="SMART" id="SM00421">
    <property type="entry name" value="HTH_LUXR"/>
    <property type="match status" value="1"/>
</dbReference>
<name>A0A1G7I7R2_9FLAO</name>
<dbReference type="PROSITE" id="PS00622">
    <property type="entry name" value="HTH_LUXR_1"/>
    <property type="match status" value="1"/>
</dbReference>
<proteinExistence type="predicted"/>
<sequence length="75" mass="8559">MGITKSFPYLGTQIARKTVNHYAPKPVQESLLSPRENEVVKEIVAGKSYQMIADNLFVLINTVRTHIKNIYKKLN</sequence>
<feature type="domain" description="HTH luxR-type" evidence="4">
    <location>
        <begin position="25"/>
        <end position="75"/>
    </location>
</feature>
<keyword evidence="6" id="KW-1185">Reference proteome</keyword>
<dbReference type="Gene3D" id="1.10.10.10">
    <property type="entry name" value="Winged helix-like DNA-binding domain superfamily/Winged helix DNA-binding domain"/>
    <property type="match status" value="1"/>
</dbReference>
<dbReference type="InterPro" id="IPR016032">
    <property type="entry name" value="Sig_transdc_resp-reg_C-effctor"/>
</dbReference>
<dbReference type="EMBL" id="FNBA01000005">
    <property type="protein sequence ID" value="SDF08409.1"/>
    <property type="molecule type" value="Genomic_DNA"/>
</dbReference>
<dbReference type="GO" id="GO:0003677">
    <property type="term" value="F:DNA binding"/>
    <property type="evidence" value="ECO:0007669"/>
    <property type="project" value="UniProtKB-KW"/>
</dbReference>
<dbReference type="PROSITE" id="PS50043">
    <property type="entry name" value="HTH_LUXR_2"/>
    <property type="match status" value="1"/>
</dbReference>
<dbReference type="GO" id="GO:0006355">
    <property type="term" value="P:regulation of DNA-templated transcription"/>
    <property type="evidence" value="ECO:0007669"/>
    <property type="project" value="InterPro"/>
</dbReference>
<gene>
    <name evidence="5" type="ORF">SAMN05421855_105123</name>
</gene>